<proteinExistence type="predicted"/>
<evidence type="ECO:0000313" key="3">
    <source>
        <dbReference type="Proteomes" id="UP000064183"/>
    </source>
</evidence>
<dbReference type="Proteomes" id="UP000064183">
    <property type="component" value="Chromosome"/>
</dbReference>
<reference evidence="2 3" key="1">
    <citation type="journal article" date="2012" name="J. Bacteriol.">
        <title>Draft genome sequence of Streptomyces globisporus C-1027, which produces an antitumor antibiotic consisting of a nine-membered enediyne with a chromoprotein.</title>
        <authorList>
            <person name="Wang L."/>
            <person name="Wang S."/>
            <person name="He Q."/>
            <person name="Yu T."/>
            <person name="Li Q."/>
            <person name="Hong B."/>
        </authorList>
    </citation>
    <scope>NUCLEOTIDE SEQUENCE [LARGE SCALE GENOMIC DNA]</scope>
    <source>
        <strain evidence="2 3">C-1027</strain>
    </source>
</reference>
<feature type="transmembrane region" description="Helical" evidence="1">
    <location>
        <begin position="35"/>
        <end position="52"/>
    </location>
</feature>
<evidence type="ECO:0000313" key="2">
    <source>
        <dbReference type="EMBL" id="ALU96442.1"/>
    </source>
</evidence>
<keyword evidence="1" id="KW-1133">Transmembrane helix</keyword>
<dbReference type="EMBL" id="CP013738">
    <property type="protein sequence ID" value="ALU96442.1"/>
    <property type="molecule type" value="Genomic_DNA"/>
</dbReference>
<protein>
    <submittedName>
        <fullName evidence="2">Uncharacterized protein</fullName>
    </submittedName>
</protein>
<evidence type="ECO:0000256" key="1">
    <source>
        <dbReference type="SAM" id="Phobius"/>
    </source>
</evidence>
<dbReference type="STRING" id="1172567.WQO_25775"/>
<name>A0A0U3M7Q4_STRGL</name>
<organism evidence="2 3">
    <name type="scientific">Streptomyces globisporus C-1027</name>
    <dbReference type="NCBI Taxonomy" id="1172567"/>
    <lineage>
        <taxon>Bacteria</taxon>
        <taxon>Bacillati</taxon>
        <taxon>Actinomycetota</taxon>
        <taxon>Actinomycetes</taxon>
        <taxon>Kitasatosporales</taxon>
        <taxon>Streptomycetaceae</taxon>
        <taxon>Streptomyces</taxon>
    </lineage>
</organism>
<sequence>MHRLNARLLGRVVPLLRLLRPPRTGLLLGPLGRRAAGSALLLVLLLLIWLILPGSLTTGCGGEAETVVTVLTRNPRVTVV</sequence>
<keyword evidence="1" id="KW-0812">Transmembrane</keyword>
<dbReference type="KEGG" id="sgb:WQO_25775"/>
<keyword evidence="1" id="KW-0472">Membrane</keyword>
<accession>A0A0U3M7Q4</accession>
<dbReference type="AlphaFoldDB" id="A0A0U3M7Q4"/>
<gene>
    <name evidence="2" type="ORF">WQO_25775</name>
</gene>